<comment type="similarity">
    <text evidence="1">Belongs to the bacterial reverse transcriptase family.</text>
</comment>
<dbReference type="InterPro" id="IPR043502">
    <property type="entry name" value="DNA/RNA_pol_sf"/>
</dbReference>
<gene>
    <name evidence="3" type="ORF">HELGO_WM20548</name>
</gene>
<dbReference type="EMBL" id="CACVAT010000470">
    <property type="protein sequence ID" value="CAA6828519.1"/>
    <property type="molecule type" value="Genomic_DNA"/>
</dbReference>
<evidence type="ECO:0000259" key="2">
    <source>
        <dbReference type="PROSITE" id="PS50878"/>
    </source>
</evidence>
<dbReference type="CDD" id="cd01646">
    <property type="entry name" value="RT_Bac_retron_I"/>
    <property type="match status" value="1"/>
</dbReference>
<reference evidence="3" key="1">
    <citation type="submission" date="2020-01" db="EMBL/GenBank/DDBJ databases">
        <authorList>
            <person name="Meier V. D."/>
            <person name="Meier V D."/>
        </authorList>
    </citation>
    <scope>NUCLEOTIDE SEQUENCE</scope>
    <source>
        <strain evidence="3">HLG_WM_MAG_09</strain>
    </source>
</reference>
<feature type="domain" description="Reverse transcriptase" evidence="2">
    <location>
        <begin position="1"/>
        <end position="273"/>
    </location>
</feature>
<proteinExistence type="inferred from homology"/>
<protein>
    <recommendedName>
        <fullName evidence="2">Reverse transcriptase domain-containing protein</fullName>
    </recommendedName>
</protein>
<organism evidence="3">
    <name type="scientific">uncultured Thiotrichaceae bacterium</name>
    <dbReference type="NCBI Taxonomy" id="298394"/>
    <lineage>
        <taxon>Bacteria</taxon>
        <taxon>Pseudomonadati</taxon>
        <taxon>Pseudomonadota</taxon>
        <taxon>Gammaproteobacteria</taxon>
        <taxon>Thiotrichales</taxon>
        <taxon>Thiotrichaceae</taxon>
        <taxon>environmental samples</taxon>
    </lineage>
</organism>
<dbReference type="InterPro" id="IPR000477">
    <property type="entry name" value="RT_dom"/>
</dbReference>
<evidence type="ECO:0000313" key="3">
    <source>
        <dbReference type="EMBL" id="CAA6828519.1"/>
    </source>
</evidence>
<dbReference type="SUPFAM" id="SSF56672">
    <property type="entry name" value="DNA/RNA polymerases"/>
    <property type="match status" value="1"/>
</dbReference>
<dbReference type="PROSITE" id="PS50878">
    <property type="entry name" value="RT_POL"/>
    <property type="match status" value="1"/>
</dbReference>
<accession>A0A6S6U9Q2</accession>
<dbReference type="InterPro" id="IPR051083">
    <property type="entry name" value="GrpII_Intron_Splice-Mob/Def"/>
</dbReference>
<dbReference type="PANTHER" id="PTHR34047">
    <property type="entry name" value="NUCLEAR INTRON MATURASE 1, MITOCHONDRIAL-RELATED"/>
    <property type="match status" value="1"/>
</dbReference>
<evidence type="ECO:0000256" key="1">
    <source>
        <dbReference type="ARBA" id="ARBA00034120"/>
    </source>
</evidence>
<dbReference type="PANTHER" id="PTHR34047:SF8">
    <property type="entry name" value="PROTEIN YKFC"/>
    <property type="match status" value="1"/>
</dbReference>
<name>A0A6S6U9Q2_9GAMM</name>
<dbReference type="AlphaFoldDB" id="A0A6S6U9Q2"/>
<dbReference type="Pfam" id="PF00078">
    <property type="entry name" value="RVT_1"/>
    <property type="match status" value="1"/>
</dbReference>
<sequence>MKRKKISLEDIAERSNLVSALHKAAKAKRHRDQVARFLHSAEESLNQIARAILEERMPYGHFRDFVIYDPKQRTIHAACFEDRVFHHAIMNHAAPVLEQAMLPTTYACRPGMGVHLAAKKVQSHIRRYDWYGKIDIAGYFPSIDHAILRTILLRRFKGAEFVRLLDRVITCYEHSSGKGLPIGSLTSQYFANYYLDGLDRLLDQDNSVRRHIRYMDDIVWWCDSKSQAMAVLERVQHFLNEQRQLQIKSGFQIQRSVQGISYCGYRILPGVVLMSLRRKRRYQQRRLHWERQYRLGLISADELQNAYAAVHSVAQGTDSAAWRRCNLKHHPPVLS</sequence>